<protein>
    <submittedName>
        <fullName evidence="1">Uncharacterized protein</fullName>
    </submittedName>
</protein>
<reference evidence="2" key="1">
    <citation type="journal article" date="2013" name="Science">
        <title>The Amborella genome and the evolution of flowering plants.</title>
        <authorList>
            <consortium name="Amborella Genome Project"/>
        </authorList>
    </citation>
    <scope>NUCLEOTIDE SEQUENCE [LARGE SCALE GENOMIC DNA]</scope>
</reference>
<evidence type="ECO:0000313" key="1">
    <source>
        <dbReference type="EMBL" id="ERN00567.1"/>
    </source>
</evidence>
<keyword evidence="2" id="KW-1185">Reference proteome</keyword>
<dbReference type="EMBL" id="KI394858">
    <property type="protein sequence ID" value="ERN00567.1"/>
    <property type="molecule type" value="Genomic_DNA"/>
</dbReference>
<sequence>MAFPLIKPTTSLSLEVERSIGKEAIFLGNSLFPSPSSPFDSGFAGLLSLYLTSLYVSFHSSEMRLLPSKRAVKRTPKTLAPQIFIPEEVAPVLEHIPASIPVPELLPQVDVIVPLPNQILPHVPLSEISQEGGVVPVDSHLEKGQSAQEVVFLLEFRSVDQSTRRRRTLK</sequence>
<dbReference type="HOGENOM" id="CLU_1572776_0_0_1"/>
<dbReference type="AlphaFoldDB" id="W1NT88"/>
<evidence type="ECO:0000313" key="2">
    <source>
        <dbReference type="Proteomes" id="UP000017836"/>
    </source>
</evidence>
<accession>W1NT88</accession>
<name>W1NT88_AMBTC</name>
<dbReference type="Proteomes" id="UP000017836">
    <property type="component" value="Unassembled WGS sequence"/>
</dbReference>
<dbReference type="Gramene" id="ERN00567">
    <property type="protein sequence ID" value="ERN00567"/>
    <property type="gene ID" value="AMTR_s00102p00122820"/>
</dbReference>
<gene>
    <name evidence="1" type="ORF">AMTR_s00102p00122820</name>
</gene>
<proteinExistence type="predicted"/>
<organism evidence="1 2">
    <name type="scientific">Amborella trichopoda</name>
    <dbReference type="NCBI Taxonomy" id="13333"/>
    <lineage>
        <taxon>Eukaryota</taxon>
        <taxon>Viridiplantae</taxon>
        <taxon>Streptophyta</taxon>
        <taxon>Embryophyta</taxon>
        <taxon>Tracheophyta</taxon>
        <taxon>Spermatophyta</taxon>
        <taxon>Magnoliopsida</taxon>
        <taxon>Amborellales</taxon>
        <taxon>Amborellaceae</taxon>
        <taxon>Amborella</taxon>
    </lineage>
</organism>